<dbReference type="KEGG" id="pnt:G5B91_35085"/>
<gene>
    <name evidence="1" type="ORF">G5B91_35085</name>
</gene>
<proteinExistence type="predicted"/>
<sequence length="242" mass="27217">MRSQRNNWLTGMTHDEFLQVDPWKIVCHPESRQQWIAEVRSKLRASLSDDEILSILHIGLHKAVVSALKHHKDVEPHRRATFVIGAALAYIRCEGIGSVFEEIPGSTAINMGDLVSDLGPRSHSMESDYHFASAQFSEALEYAPQFLADGTLLPDETGQTCHRYIEQIRHRLTSREHHILRLAVIENQCSVSIAEILNLSNRQTWKVRRGLKRKLEEIAAEVGASTDFIRSVAGVAECSASQ</sequence>
<dbReference type="RefSeq" id="WP_024764883.1">
    <property type="nucleotide sequence ID" value="NZ_CP049142.1"/>
</dbReference>
<name>A0A6G6J882_PSENT</name>
<evidence type="ECO:0000313" key="2">
    <source>
        <dbReference type="Proteomes" id="UP000501063"/>
    </source>
</evidence>
<dbReference type="AlphaFoldDB" id="A0A6G6J882"/>
<dbReference type="EMBL" id="CP049142">
    <property type="protein sequence ID" value="QIE91558.1"/>
    <property type="molecule type" value="Genomic_DNA"/>
</dbReference>
<organism evidence="1 2">
    <name type="scientific">Pseudomonas nitroreducens</name>
    <dbReference type="NCBI Taxonomy" id="46680"/>
    <lineage>
        <taxon>Bacteria</taxon>
        <taxon>Pseudomonadati</taxon>
        <taxon>Pseudomonadota</taxon>
        <taxon>Gammaproteobacteria</taxon>
        <taxon>Pseudomonadales</taxon>
        <taxon>Pseudomonadaceae</taxon>
        <taxon>Pseudomonas</taxon>
    </lineage>
</organism>
<protein>
    <submittedName>
        <fullName evidence="1">Uncharacterized protein</fullName>
    </submittedName>
</protein>
<evidence type="ECO:0000313" key="1">
    <source>
        <dbReference type="EMBL" id="QIE91558.1"/>
    </source>
</evidence>
<keyword evidence="1" id="KW-0614">Plasmid</keyword>
<dbReference type="Proteomes" id="UP000501063">
    <property type="component" value="Plasmid pPniHBP1_1"/>
</dbReference>
<reference evidence="1 2" key="1">
    <citation type="submission" date="2020-02" db="EMBL/GenBank/DDBJ databases">
        <title>Integrative conjugative elements (ICEs) and plasmids drive adaptation of Pseudomonas nitroreducens strain HBP1 to wastewater environment.</title>
        <authorList>
            <person name="Sentchilo V."/>
            <person name="Carraro N."/>
            <person name="Bertelli C."/>
            <person name="van der Meer J.R."/>
        </authorList>
    </citation>
    <scope>NUCLEOTIDE SEQUENCE [LARGE SCALE GENOMIC DNA]</scope>
    <source>
        <strain evidence="1 2">HBP1</strain>
        <plasmid evidence="2">ppnihbp1_1</plasmid>
    </source>
</reference>
<accession>A0A6G6J882</accession>
<geneLocation type="plasmid" evidence="2">
    <name>ppnihbp1_1</name>
</geneLocation>